<keyword evidence="3" id="KW-0456">Lyase</keyword>
<dbReference type="InterPro" id="IPR015813">
    <property type="entry name" value="Pyrv/PenolPyrv_kinase-like_dom"/>
</dbReference>
<accession>A0A2M9Y1R6</accession>
<dbReference type="GO" id="GO:0046872">
    <property type="term" value="F:metal ion binding"/>
    <property type="evidence" value="ECO:0007669"/>
    <property type="project" value="UniProtKB-KW"/>
</dbReference>
<dbReference type="GO" id="GO:0016832">
    <property type="term" value="F:aldehyde-lyase activity"/>
    <property type="evidence" value="ECO:0007669"/>
    <property type="project" value="TreeGrafter"/>
</dbReference>
<dbReference type="InterPro" id="IPR050251">
    <property type="entry name" value="HpcH-HpaI_aldolase"/>
</dbReference>
<name>A0A2M9Y1R6_9LEPT</name>
<reference evidence="5" key="1">
    <citation type="journal article" date="2019" name="PLoS Negl. Trop. Dis.">
        <title>Revisiting the worldwide diversity of Leptospira species in the environment.</title>
        <authorList>
            <person name="Vincent A.T."/>
            <person name="Schiettekatte O."/>
            <person name="Bourhy P."/>
            <person name="Veyrier F.J."/>
            <person name="Picardeau M."/>
        </authorList>
    </citation>
    <scope>NUCLEOTIDE SEQUENCE [LARGE SCALE GENOMIC DNA]</scope>
    <source>
        <strain evidence="5">201800277</strain>
    </source>
</reference>
<dbReference type="GO" id="GO:0005737">
    <property type="term" value="C:cytoplasm"/>
    <property type="evidence" value="ECO:0007669"/>
    <property type="project" value="TreeGrafter"/>
</dbReference>
<evidence type="ECO:0000313" key="6">
    <source>
        <dbReference type="Proteomes" id="UP000297891"/>
    </source>
</evidence>
<keyword evidence="2" id="KW-0479">Metal-binding</keyword>
<dbReference type="InterPro" id="IPR040442">
    <property type="entry name" value="Pyrv_kinase-like_dom_sf"/>
</dbReference>
<feature type="domain" description="HpcH/HpaI aldolase/citrate lyase" evidence="4">
    <location>
        <begin position="22"/>
        <end position="241"/>
    </location>
</feature>
<evidence type="ECO:0000256" key="1">
    <source>
        <dbReference type="ARBA" id="ARBA00005568"/>
    </source>
</evidence>
<dbReference type="RefSeq" id="WP_100790821.1">
    <property type="nucleotide sequence ID" value="NZ_NPDQ01000004.1"/>
</dbReference>
<dbReference type="PANTHER" id="PTHR30502:SF0">
    <property type="entry name" value="PHOSPHOENOLPYRUVATE CARBOXYLASE FAMILY PROTEIN"/>
    <property type="match status" value="1"/>
</dbReference>
<proteinExistence type="inferred from homology"/>
<sequence>MNRIEQINKIREKLRSDSISIGSWMQIPHASIAEIMGQCGFDWVAVDMEHGAIGHHQLPDIFRALELGTALPLVRLSEGKNKECKQALDAGAGGVIVPMIETDDELRSVRDACRWPPAGTRGVGFSRANLFGENFEVYRQEAQNPLLVAMIENSKAVGNLEKILSVEGLDAIMIGPYDLSASLGVTAKFDDPVFIDAMSEILKLAEQKKIPCGIHIVAPKYEELQKRIAEGYRFIAYSIDALFLRAGAQEAFKREDI</sequence>
<dbReference type="SUPFAM" id="SSF51621">
    <property type="entry name" value="Phosphoenolpyruvate/pyruvate domain"/>
    <property type="match status" value="1"/>
</dbReference>
<dbReference type="Gene3D" id="3.20.20.60">
    <property type="entry name" value="Phosphoenolpyruvate-binding domains"/>
    <property type="match status" value="1"/>
</dbReference>
<dbReference type="PANTHER" id="PTHR30502">
    <property type="entry name" value="2-KETO-3-DEOXY-L-RHAMNONATE ALDOLASE"/>
    <property type="match status" value="1"/>
</dbReference>
<dbReference type="EMBL" id="RQFP01000014">
    <property type="protein sequence ID" value="TGK92004.1"/>
    <property type="molecule type" value="Genomic_DNA"/>
</dbReference>
<protein>
    <submittedName>
        <fullName evidence="5">2,4-dihydroxyhept-2-ene-1,7-dioic acid aldolase</fullName>
    </submittedName>
</protein>
<evidence type="ECO:0000256" key="3">
    <source>
        <dbReference type="ARBA" id="ARBA00023239"/>
    </source>
</evidence>
<organism evidence="5 6">
    <name type="scientific">Leptospira brenneri</name>
    <dbReference type="NCBI Taxonomy" id="2023182"/>
    <lineage>
        <taxon>Bacteria</taxon>
        <taxon>Pseudomonadati</taxon>
        <taxon>Spirochaetota</taxon>
        <taxon>Spirochaetia</taxon>
        <taxon>Leptospirales</taxon>
        <taxon>Leptospiraceae</taxon>
        <taxon>Leptospira</taxon>
    </lineage>
</organism>
<gene>
    <name evidence="5" type="ORF">EHQ30_17645</name>
</gene>
<dbReference type="AlphaFoldDB" id="A0A2M9Y1R6"/>
<comment type="caution">
    <text evidence="5">The sequence shown here is derived from an EMBL/GenBank/DDBJ whole genome shotgun (WGS) entry which is preliminary data.</text>
</comment>
<dbReference type="Proteomes" id="UP000297891">
    <property type="component" value="Unassembled WGS sequence"/>
</dbReference>
<dbReference type="Pfam" id="PF03328">
    <property type="entry name" value="HpcH_HpaI"/>
    <property type="match status" value="1"/>
</dbReference>
<dbReference type="InterPro" id="IPR005000">
    <property type="entry name" value="Aldolase/citrate-lyase_domain"/>
</dbReference>
<evidence type="ECO:0000256" key="2">
    <source>
        <dbReference type="ARBA" id="ARBA00022723"/>
    </source>
</evidence>
<evidence type="ECO:0000313" key="5">
    <source>
        <dbReference type="EMBL" id="TGK92004.1"/>
    </source>
</evidence>
<evidence type="ECO:0000259" key="4">
    <source>
        <dbReference type="Pfam" id="PF03328"/>
    </source>
</evidence>
<dbReference type="OrthoDB" id="86160at2"/>
<keyword evidence="6" id="KW-1185">Reference proteome</keyword>
<comment type="similarity">
    <text evidence="1">Belongs to the HpcH/HpaI aldolase family.</text>
</comment>